<dbReference type="OrthoDB" id="6077919at2759"/>
<evidence type="ECO:0000256" key="3">
    <source>
        <dbReference type="ARBA" id="ARBA00022737"/>
    </source>
</evidence>
<feature type="region of interest" description="Disordered" evidence="8">
    <location>
        <begin position="712"/>
        <end position="751"/>
    </location>
</feature>
<dbReference type="SMART" id="SM00355">
    <property type="entry name" value="ZnF_C2H2"/>
    <property type="match status" value="5"/>
</dbReference>
<dbReference type="PROSITE" id="PS00028">
    <property type="entry name" value="ZINC_FINGER_C2H2_1"/>
    <property type="match status" value="1"/>
</dbReference>
<dbReference type="EMBL" id="ML739768">
    <property type="protein sequence ID" value="KAE8348100.1"/>
    <property type="molecule type" value="Genomic_DNA"/>
</dbReference>
<name>A0A5N6YWP7_9EURO</name>
<feature type="compositionally biased region" description="Polar residues" evidence="8">
    <location>
        <begin position="138"/>
        <end position="148"/>
    </location>
</feature>
<feature type="region of interest" description="Disordered" evidence="8">
    <location>
        <begin position="79"/>
        <end position="101"/>
    </location>
</feature>
<dbReference type="GO" id="GO:0008270">
    <property type="term" value="F:zinc ion binding"/>
    <property type="evidence" value="ECO:0007669"/>
    <property type="project" value="UniProtKB-KW"/>
</dbReference>
<keyword evidence="5" id="KW-0862">Zinc</keyword>
<feature type="region of interest" description="Disordered" evidence="8">
    <location>
        <begin position="138"/>
        <end position="192"/>
    </location>
</feature>
<evidence type="ECO:0000256" key="5">
    <source>
        <dbReference type="ARBA" id="ARBA00022833"/>
    </source>
</evidence>
<feature type="compositionally biased region" description="Low complexity" evidence="8">
    <location>
        <begin position="160"/>
        <end position="181"/>
    </location>
</feature>
<dbReference type="AlphaFoldDB" id="A0A5N6YWP7"/>
<keyword evidence="2" id="KW-0479">Metal-binding</keyword>
<dbReference type="Gene3D" id="3.30.160.60">
    <property type="entry name" value="Classic Zinc Finger"/>
    <property type="match status" value="1"/>
</dbReference>
<feature type="compositionally biased region" description="Polar residues" evidence="8">
    <location>
        <begin position="432"/>
        <end position="448"/>
    </location>
</feature>
<reference evidence="11" key="1">
    <citation type="submission" date="2019-04" db="EMBL/GenBank/DDBJ databases">
        <title>Friends and foes A comparative genomics studyof 23 Aspergillus species from section Flavi.</title>
        <authorList>
            <consortium name="DOE Joint Genome Institute"/>
            <person name="Kjaerbolling I."/>
            <person name="Vesth T."/>
            <person name="Frisvad J.C."/>
            <person name="Nybo J.L."/>
            <person name="Theobald S."/>
            <person name="Kildgaard S."/>
            <person name="Isbrandt T."/>
            <person name="Kuo A."/>
            <person name="Sato A."/>
            <person name="Lyhne E.K."/>
            <person name="Kogle M.E."/>
            <person name="Wiebenga A."/>
            <person name="Kun R.S."/>
            <person name="Lubbers R.J."/>
            <person name="Makela M.R."/>
            <person name="Barry K."/>
            <person name="Chovatia M."/>
            <person name="Clum A."/>
            <person name="Daum C."/>
            <person name="Haridas S."/>
            <person name="He G."/>
            <person name="LaButti K."/>
            <person name="Lipzen A."/>
            <person name="Mondo S."/>
            <person name="Riley R."/>
            <person name="Salamov A."/>
            <person name="Simmons B.A."/>
            <person name="Magnuson J.K."/>
            <person name="Henrissat B."/>
            <person name="Mortensen U.H."/>
            <person name="Larsen T.O."/>
            <person name="Devries R.P."/>
            <person name="Grigoriev I.V."/>
            <person name="Machida M."/>
            <person name="Baker S.E."/>
            <person name="Andersen M.R."/>
        </authorList>
    </citation>
    <scope>NUCLEOTIDE SEQUENCE [LARGE SCALE GENOMIC DNA]</scope>
    <source>
        <strain evidence="11">CBS 553.77</strain>
    </source>
</reference>
<proteinExistence type="predicted"/>
<keyword evidence="3" id="KW-0677">Repeat</keyword>
<feature type="compositionally biased region" description="Polar residues" evidence="8">
    <location>
        <begin position="389"/>
        <end position="412"/>
    </location>
</feature>
<evidence type="ECO:0000256" key="8">
    <source>
        <dbReference type="SAM" id="MobiDB-lite"/>
    </source>
</evidence>
<evidence type="ECO:0000313" key="10">
    <source>
        <dbReference type="EMBL" id="KAE8348100.1"/>
    </source>
</evidence>
<feature type="region of interest" description="Disordered" evidence="8">
    <location>
        <begin position="362"/>
        <end position="457"/>
    </location>
</feature>
<evidence type="ECO:0000256" key="7">
    <source>
        <dbReference type="PROSITE-ProRule" id="PRU00042"/>
    </source>
</evidence>
<comment type="subcellular location">
    <subcellularLocation>
        <location evidence="1">Nucleus</location>
    </subcellularLocation>
</comment>
<sequence length="881" mass="99100">MSESASNRMAWDNSGDILQGILDRQITPTSPQMELASDGFLTSEYGLSDPAPFLGLQFGPDPAVIPPNQTSILNQWPVHHQASSPPSQYHHPRSTSNQDAWSPLQVTGVPVNMAVWGFPNASKPQQISGLGRKYSTGQYSVTSESGSHVSGCHPSDSGYSSRSGTTHSVTTSSYTVDSVSSPHLAPHEPEQEDRALTLDLGPSHGGDTVVEAIEVVESPSSLYHEMVKCNYPNCLWTGKCPSDRRKHEARHRKLFKCDEPDCKRKEGFGTINDLARHKKCVHKQEPERGPKMLYMCFGRNCPRHGKEWPRLDNFRQHLCRMHSDEDMDALLKSSHDWYECCVKPRVGASSFTDRFSDEVTVAASESTHNRRGSGQDLWSQRPPHPNIFQHPSHSGLQPTEDPQTNGIDSTLDYTPRPSATEAPQCLELPTLTALNLSSTTDPEASASSRSRHRNDRMDRMVSEMATNMVNVMAKMMNSSSSHSGNNQRRHSQHVSDTDEATEQDVGLSNLKREMMQKILSAALDQLSRNPELNQVNALAVPDSKSDKRGWIQCEFCTKRTRLRCEMKKHKKRHERPYGCTFEKCHKTFGSKADWKRHENSQHFHSQSWRCTLTDGTQGDLPCARLFYRQEIYVQHLRKHHQVEEEEVQTSLSKNSIGQDGQSQFWCGFCRNIIPLKNQGLAAWNERFNHIDTEHFKNGERIDDWLLPSGHLTKGRGRDEGKEQVGTNAGSDGAPVTDDISDDDSVSSICNSDGENLQHEMMTAVPNQAHDVSLRQINNHFQANSPMFDSLIEPTNLRKRKFSAPQPSVDCYLRADIPTIEKRYKSDEAIETQYGNIIYCCQCTQGPFSWSYTTQCLYCPHSLCGSCDSVRQPLPGRYIKAS</sequence>
<dbReference type="PANTHER" id="PTHR16515:SF49">
    <property type="entry name" value="GASTRULA ZINC FINGER PROTEIN XLCGF49.1-LIKE-RELATED"/>
    <property type="match status" value="1"/>
</dbReference>
<keyword evidence="11" id="KW-1185">Reference proteome</keyword>
<dbReference type="InterPro" id="IPR050331">
    <property type="entry name" value="Zinc_finger"/>
</dbReference>
<feature type="compositionally biased region" description="Low complexity" evidence="8">
    <location>
        <begin position="477"/>
        <end position="486"/>
    </location>
</feature>
<protein>
    <recommendedName>
        <fullName evidence="9">C2H2-type domain-containing protein</fullName>
    </recommendedName>
</protein>
<accession>A0A5N6YWP7</accession>
<organism evidence="10 11">
    <name type="scientific">Aspergillus coremiiformis</name>
    <dbReference type="NCBI Taxonomy" id="138285"/>
    <lineage>
        <taxon>Eukaryota</taxon>
        <taxon>Fungi</taxon>
        <taxon>Dikarya</taxon>
        <taxon>Ascomycota</taxon>
        <taxon>Pezizomycotina</taxon>
        <taxon>Eurotiomycetes</taxon>
        <taxon>Eurotiomycetidae</taxon>
        <taxon>Eurotiales</taxon>
        <taxon>Aspergillaceae</taxon>
        <taxon>Aspergillus</taxon>
        <taxon>Aspergillus subgen. Circumdati</taxon>
    </lineage>
</organism>
<evidence type="ECO:0000313" key="11">
    <source>
        <dbReference type="Proteomes" id="UP000327118"/>
    </source>
</evidence>
<dbReference type="GO" id="GO:0005634">
    <property type="term" value="C:nucleus"/>
    <property type="evidence" value="ECO:0007669"/>
    <property type="project" value="UniProtKB-SubCell"/>
</dbReference>
<evidence type="ECO:0000256" key="2">
    <source>
        <dbReference type="ARBA" id="ARBA00022723"/>
    </source>
</evidence>
<evidence type="ECO:0000256" key="6">
    <source>
        <dbReference type="ARBA" id="ARBA00023242"/>
    </source>
</evidence>
<feature type="region of interest" description="Disordered" evidence="8">
    <location>
        <begin position="477"/>
        <end position="504"/>
    </location>
</feature>
<evidence type="ECO:0000256" key="1">
    <source>
        <dbReference type="ARBA" id="ARBA00004123"/>
    </source>
</evidence>
<feature type="domain" description="C2H2-type" evidence="9">
    <location>
        <begin position="577"/>
        <end position="607"/>
    </location>
</feature>
<evidence type="ECO:0000256" key="4">
    <source>
        <dbReference type="ARBA" id="ARBA00022771"/>
    </source>
</evidence>
<dbReference type="PANTHER" id="PTHR16515">
    <property type="entry name" value="PR DOMAIN ZINC FINGER PROTEIN"/>
    <property type="match status" value="1"/>
</dbReference>
<evidence type="ECO:0000259" key="9">
    <source>
        <dbReference type="PROSITE" id="PS50157"/>
    </source>
</evidence>
<keyword evidence="6" id="KW-0539">Nucleus</keyword>
<dbReference type="InterPro" id="IPR013087">
    <property type="entry name" value="Znf_C2H2_type"/>
</dbReference>
<keyword evidence="4 7" id="KW-0863">Zinc-finger</keyword>
<dbReference type="PROSITE" id="PS50157">
    <property type="entry name" value="ZINC_FINGER_C2H2_2"/>
    <property type="match status" value="1"/>
</dbReference>
<dbReference type="GO" id="GO:0010468">
    <property type="term" value="P:regulation of gene expression"/>
    <property type="evidence" value="ECO:0007669"/>
    <property type="project" value="TreeGrafter"/>
</dbReference>
<dbReference type="Proteomes" id="UP000327118">
    <property type="component" value="Unassembled WGS sequence"/>
</dbReference>
<gene>
    <name evidence="10" type="ORF">BDV28DRAFT_112961</name>
</gene>